<dbReference type="Proteomes" id="UP001147760">
    <property type="component" value="Unassembled WGS sequence"/>
</dbReference>
<dbReference type="SUPFAM" id="SSF48452">
    <property type="entry name" value="TPR-like"/>
    <property type="match status" value="1"/>
</dbReference>
<protein>
    <submittedName>
        <fullName evidence="1">Uncharacterized protein</fullName>
    </submittedName>
</protein>
<reference evidence="1" key="1">
    <citation type="submission" date="2022-12" db="EMBL/GenBank/DDBJ databases">
        <authorList>
            <person name="Petersen C."/>
        </authorList>
    </citation>
    <scope>NUCLEOTIDE SEQUENCE</scope>
    <source>
        <strain evidence="1">IBT 17660</strain>
    </source>
</reference>
<dbReference type="PANTHER" id="PTHR10039:SF14">
    <property type="entry name" value="NACHT DOMAIN-CONTAINING PROTEIN"/>
    <property type="match status" value="1"/>
</dbReference>
<reference evidence="1" key="2">
    <citation type="journal article" date="2023" name="IMA Fungus">
        <title>Comparative genomic study of the Penicillium genus elucidates a diverse pangenome and 15 lateral gene transfer events.</title>
        <authorList>
            <person name="Petersen C."/>
            <person name="Sorensen T."/>
            <person name="Nielsen M.R."/>
            <person name="Sondergaard T.E."/>
            <person name="Sorensen J.L."/>
            <person name="Fitzpatrick D.A."/>
            <person name="Frisvad J.C."/>
            <person name="Nielsen K.L."/>
        </authorList>
    </citation>
    <scope>NUCLEOTIDE SEQUENCE</scope>
    <source>
        <strain evidence="1">IBT 17660</strain>
    </source>
</reference>
<dbReference type="Gene3D" id="1.25.40.10">
    <property type="entry name" value="Tetratricopeptide repeat domain"/>
    <property type="match status" value="1"/>
</dbReference>
<dbReference type="PANTHER" id="PTHR10039">
    <property type="entry name" value="AMELOGENIN"/>
    <property type="match status" value="1"/>
</dbReference>
<accession>A0A9W9WZI7</accession>
<dbReference type="EMBL" id="JAPWDO010000003">
    <property type="protein sequence ID" value="KAJ5479056.1"/>
    <property type="molecule type" value="Genomic_DNA"/>
</dbReference>
<keyword evidence="2" id="KW-1185">Reference proteome</keyword>
<sequence length="566" mass="65289">MQEENPDLSLNSEIASGRKSLMKRLKSFHSDFPDAQVRFLLTSRPSNDVSDEHKPNILDLDTDTTCRKAIQKDILCVAGRKLNRFSVENGIREPKREELFRILKGHKDETYLFIKLLFEYLNHTSAFNRDWVRIFKDLPATVSEAYNVLCLRQPEPLSITEMNIAVALQTNDPTQPLTKEDLLCVPNDYLITVIRENCGFLFDIVGDRVYFIHKSVKDYLLKENEEVPGQMPSLVQEINLQDSHRTLAKVCMRYISLPFIKSSGFKSPDDYMGLNTIEQSKYHRWCKDSFEFGNYGFTNWIVHFNQGYEPDQVKSDLLEKASLDELKRAKRLGILGEGLLRKYGRDGKKETVKEAKRHLDQAVLNAPTGHPDRAYVLNQHACCLWSLYEFSDGREDLDQTIQDCREAVDISNHQFDISMTLASVLRHRGLHEREMANVNEAIDIMNGVLGEEPEGTVYASSGGHELGYFLQKRYERRHDISDLVKAIEEMRLCVKLAPADCPNKPFSLDILAVVLAMYDAVSEEEHLSEAIEVIEQAIKLLDIDHPDRQHLDDHYHYLRRKKARRI</sequence>
<gene>
    <name evidence="1" type="ORF">N7530_004565</name>
</gene>
<proteinExistence type="predicted"/>
<evidence type="ECO:0000313" key="1">
    <source>
        <dbReference type="EMBL" id="KAJ5479056.1"/>
    </source>
</evidence>
<dbReference type="AlphaFoldDB" id="A0A9W9WZI7"/>
<dbReference type="InterPro" id="IPR011990">
    <property type="entry name" value="TPR-like_helical_dom_sf"/>
</dbReference>
<organism evidence="1 2">
    <name type="scientific">Penicillium desertorum</name>
    <dbReference type="NCBI Taxonomy" id="1303715"/>
    <lineage>
        <taxon>Eukaryota</taxon>
        <taxon>Fungi</taxon>
        <taxon>Dikarya</taxon>
        <taxon>Ascomycota</taxon>
        <taxon>Pezizomycotina</taxon>
        <taxon>Eurotiomycetes</taxon>
        <taxon>Eurotiomycetidae</taxon>
        <taxon>Eurotiales</taxon>
        <taxon>Aspergillaceae</taxon>
        <taxon>Penicillium</taxon>
    </lineage>
</organism>
<evidence type="ECO:0000313" key="2">
    <source>
        <dbReference type="Proteomes" id="UP001147760"/>
    </source>
</evidence>
<name>A0A9W9WZI7_9EURO</name>
<dbReference type="OrthoDB" id="163438at2759"/>
<comment type="caution">
    <text evidence="1">The sequence shown here is derived from an EMBL/GenBank/DDBJ whole genome shotgun (WGS) entry which is preliminary data.</text>
</comment>